<dbReference type="InterPro" id="IPR045851">
    <property type="entry name" value="AMP-bd_C_sf"/>
</dbReference>
<feature type="domain" description="AMP-binding enzyme C-terminal" evidence="2">
    <location>
        <begin position="443"/>
        <end position="510"/>
    </location>
</feature>
<evidence type="ECO:0000313" key="3">
    <source>
        <dbReference type="EMBL" id="KGE05127.1"/>
    </source>
</evidence>
<keyword evidence="3" id="KW-0436">Ligase</keyword>
<dbReference type="InterPro" id="IPR050237">
    <property type="entry name" value="ATP-dep_AMP-bd_enzyme"/>
</dbReference>
<reference evidence="3 4" key="1">
    <citation type="journal article" date="2014" name="Genome Announc.">
        <title>Genome Sequence of Gammaproteobacterial Pseudohaliea rubra Type Strain DSM 19751, Isolated from Coastal Seawater of the Mediterranean Sea.</title>
        <authorList>
            <person name="Spring S."/>
            <person name="Fiebig A."/>
            <person name="Riedel T."/>
            <person name="Goker M."/>
            <person name="Klenk H.P."/>
        </authorList>
    </citation>
    <scope>NUCLEOTIDE SEQUENCE [LARGE SCALE GENOMIC DNA]</scope>
    <source>
        <strain evidence="3 4">DSM 19751</strain>
    </source>
</reference>
<sequence>MAWNFGDILDTIIPELPPGHPALAHGDRVLSWEDVGRRSNNLGRALRTAGLAPGAKVGFYLRNGPAFMETLAACFRARLVHANVNYRYREDELHYILDNADAEAVVYNAEFRDQVEALRSRLPAVKAWVEVGDAAVPPWALAFEALAEDGDGSNLPGPRSGEDLLLLYTGGTTGMPKGVMWDQQNLREAQSLALRAVGPVPETLEELRQTIATNGPGATILPICPLMHGTGLFTAMGAFFSGGTVVTLPGRSLDADAVWQAIGRHRISQIAIVGDSFARPLLAALDADRARYELDSLQMIISSGVMFSTELKQQLLAHLPQAAIADSFGASEAVGFGASVMTRDAPAETARFVTNDLCRVFDEQDRELPRGSEQPGFIAFGGPIPKGYYKDPEKTAKTFRTIAGHRYAVPGDYCLVAEDGTLTLLGRGSVCINSGGEKIYPEEVEEALKAHPDVEDALVVGLPDPTWGQAVTAIIHPVPGAAPAEEALIATVRERLAPYKAPKRVLVAPQPFRAPNGKADYKAARAFAEAAGVA</sequence>
<dbReference type="HOGENOM" id="CLU_000022_59_0_6"/>
<dbReference type="PANTHER" id="PTHR43767:SF1">
    <property type="entry name" value="NONRIBOSOMAL PEPTIDE SYNTHASE PES1 (EUROFUNG)-RELATED"/>
    <property type="match status" value="1"/>
</dbReference>
<dbReference type="NCBIfam" id="NF005863">
    <property type="entry name" value="PRK07798.1"/>
    <property type="match status" value="1"/>
</dbReference>
<dbReference type="SUPFAM" id="SSF56801">
    <property type="entry name" value="Acetyl-CoA synthetase-like"/>
    <property type="match status" value="1"/>
</dbReference>
<dbReference type="GO" id="GO:0004467">
    <property type="term" value="F:long-chain fatty acid-CoA ligase activity"/>
    <property type="evidence" value="ECO:0007669"/>
    <property type="project" value="UniProtKB-EC"/>
</dbReference>
<protein>
    <submittedName>
        <fullName evidence="3">Long-chain-fatty-acid--CoA ligase</fullName>
        <ecNumber evidence="3">6.2.1.3</ecNumber>
    </submittedName>
</protein>
<organism evidence="3 4">
    <name type="scientific">Pseudohaliea rubra DSM 19751</name>
    <dbReference type="NCBI Taxonomy" id="1265313"/>
    <lineage>
        <taxon>Bacteria</taxon>
        <taxon>Pseudomonadati</taxon>
        <taxon>Pseudomonadota</taxon>
        <taxon>Gammaproteobacteria</taxon>
        <taxon>Cellvibrionales</taxon>
        <taxon>Halieaceae</taxon>
        <taxon>Pseudohaliea</taxon>
    </lineage>
</organism>
<gene>
    <name evidence="3" type="ORF">HRUBRA_00329</name>
</gene>
<evidence type="ECO:0000259" key="2">
    <source>
        <dbReference type="Pfam" id="PF13193"/>
    </source>
</evidence>
<dbReference type="Pfam" id="PF13193">
    <property type="entry name" value="AMP-binding_C"/>
    <property type="match status" value="1"/>
</dbReference>
<name>A0A095VUM8_9GAMM</name>
<dbReference type="InterPro" id="IPR025110">
    <property type="entry name" value="AMP-bd_C"/>
</dbReference>
<accession>A0A095VUM8</accession>
<feature type="domain" description="AMP-dependent synthetase/ligase" evidence="1">
    <location>
        <begin position="17"/>
        <end position="389"/>
    </location>
</feature>
<dbReference type="PANTHER" id="PTHR43767">
    <property type="entry name" value="LONG-CHAIN-FATTY-ACID--COA LIGASE"/>
    <property type="match status" value="1"/>
</dbReference>
<keyword evidence="4" id="KW-1185">Reference proteome</keyword>
<dbReference type="InterPro" id="IPR020845">
    <property type="entry name" value="AMP-binding_CS"/>
</dbReference>
<evidence type="ECO:0000259" key="1">
    <source>
        <dbReference type="Pfam" id="PF00501"/>
    </source>
</evidence>
<dbReference type="AlphaFoldDB" id="A0A095VUM8"/>
<dbReference type="Gene3D" id="3.40.50.12780">
    <property type="entry name" value="N-terminal domain of ligase-like"/>
    <property type="match status" value="1"/>
</dbReference>
<dbReference type="PATRIC" id="fig|1265313.6.peg.329"/>
<dbReference type="RefSeq" id="WP_035514394.1">
    <property type="nucleotide sequence ID" value="NZ_KN234748.1"/>
</dbReference>
<dbReference type="OrthoDB" id="6187882at2"/>
<proteinExistence type="predicted"/>
<dbReference type="PROSITE" id="PS00455">
    <property type="entry name" value="AMP_BINDING"/>
    <property type="match status" value="1"/>
</dbReference>
<evidence type="ECO:0000313" key="4">
    <source>
        <dbReference type="Proteomes" id="UP000029640"/>
    </source>
</evidence>
<comment type="caution">
    <text evidence="3">The sequence shown here is derived from an EMBL/GenBank/DDBJ whole genome shotgun (WGS) entry which is preliminary data.</text>
</comment>
<dbReference type="EMBL" id="AUVB01000012">
    <property type="protein sequence ID" value="KGE05127.1"/>
    <property type="molecule type" value="Genomic_DNA"/>
</dbReference>
<dbReference type="eggNOG" id="COG0318">
    <property type="taxonomic scope" value="Bacteria"/>
</dbReference>
<dbReference type="STRING" id="1265313.HRUBRA_00329"/>
<dbReference type="Gene3D" id="3.30.300.30">
    <property type="match status" value="1"/>
</dbReference>
<dbReference type="Proteomes" id="UP000029640">
    <property type="component" value="Unassembled WGS sequence"/>
</dbReference>
<dbReference type="EC" id="6.2.1.3" evidence="3"/>
<dbReference type="Pfam" id="PF00501">
    <property type="entry name" value="AMP-binding"/>
    <property type="match status" value="1"/>
</dbReference>
<dbReference type="InterPro" id="IPR042099">
    <property type="entry name" value="ANL_N_sf"/>
</dbReference>
<dbReference type="InterPro" id="IPR000873">
    <property type="entry name" value="AMP-dep_synth/lig_dom"/>
</dbReference>